<accession>A0A1I7U4V0</accession>
<proteinExistence type="predicted"/>
<dbReference type="Gene3D" id="2.20.25.240">
    <property type="match status" value="1"/>
</dbReference>
<dbReference type="GO" id="GO:0008270">
    <property type="term" value="F:zinc ion binding"/>
    <property type="evidence" value="ECO:0007669"/>
    <property type="project" value="UniProtKB-KW"/>
</dbReference>
<dbReference type="STRING" id="1561998.A0A1I7U4V0"/>
<dbReference type="PANTHER" id="PTHR37975">
    <property type="entry name" value="FLYWCH ZINC FINGER TRANSCRIPTION FACTOR HOMOLOG"/>
    <property type="match status" value="1"/>
</dbReference>
<dbReference type="InterPro" id="IPR052887">
    <property type="entry name" value="FLYWCH-type_ZF"/>
</dbReference>
<sequence>MNEAIPSSLPPPLSLERAKEFLAAMNEKQLAYLTKAFNEQKQKEKREQEIQLVQQQAILDSLSRQVPITVDVMRSSTSPHSQTSSSSSALSSVEEEEAVAVTVKEVVIGKLKTHFKATAQDPNRPYRPRGSRERIFFEGHLFLFDKMSYDAKKRFYRCERRNTCPARIHTPVDSDRVIHRVQTHNHPPPQFHELQHYDIDYGKVRGGHIMQLVTTRSSASPSSQLSTPKAMEKPMDILNKMISNQEDSRRVTLRLPDLFYTIPQKETDDIEMALTRFLLQQEDLRKEFMKSDGDLPVFFPDAKDTELILFVADHNLENPAYEMIQVKERNEASIRSSIEGFLKSSSTRPLRVNVSAKISVPLSQQMIDQWKTEMFIRIDASKCNSWQIHYVQKVDN</sequence>
<evidence type="ECO:0000256" key="2">
    <source>
        <dbReference type="ARBA" id="ARBA00022771"/>
    </source>
</evidence>
<dbReference type="AlphaFoldDB" id="A0A1I7U4V0"/>
<dbReference type="WBParaSite" id="Csp11.Scaffold629.g14866.t1">
    <property type="protein sequence ID" value="Csp11.Scaffold629.g14866.t1"/>
    <property type="gene ID" value="Csp11.Scaffold629.g14866"/>
</dbReference>
<feature type="domain" description="FLYWCH-type" evidence="5">
    <location>
        <begin position="126"/>
        <end position="186"/>
    </location>
</feature>
<evidence type="ECO:0000256" key="1">
    <source>
        <dbReference type="ARBA" id="ARBA00022723"/>
    </source>
</evidence>
<dbReference type="eggNOG" id="ENOG502TGFQ">
    <property type="taxonomic scope" value="Eukaryota"/>
</dbReference>
<keyword evidence="2" id="KW-0863">Zinc-finger</keyword>
<evidence type="ECO:0000259" key="5">
    <source>
        <dbReference type="Pfam" id="PF04500"/>
    </source>
</evidence>
<evidence type="ECO:0000313" key="7">
    <source>
        <dbReference type="WBParaSite" id="Csp11.Scaffold629.g14866.t1"/>
    </source>
</evidence>
<organism evidence="6 7">
    <name type="scientific">Caenorhabditis tropicalis</name>
    <dbReference type="NCBI Taxonomy" id="1561998"/>
    <lineage>
        <taxon>Eukaryota</taxon>
        <taxon>Metazoa</taxon>
        <taxon>Ecdysozoa</taxon>
        <taxon>Nematoda</taxon>
        <taxon>Chromadorea</taxon>
        <taxon>Rhabditida</taxon>
        <taxon>Rhabditina</taxon>
        <taxon>Rhabditomorpha</taxon>
        <taxon>Rhabditoidea</taxon>
        <taxon>Rhabditidae</taxon>
        <taxon>Peloderinae</taxon>
        <taxon>Caenorhabditis</taxon>
    </lineage>
</organism>
<keyword evidence="1" id="KW-0479">Metal-binding</keyword>
<dbReference type="Pfam" id="PF04500">
    <property type="entry name" value="FLYWCH"/>
    <property type="match status" value="1"/>
</dbReference>
<dbReference type="PANTHER" id="PTHR37975:SF3">
    <property type="entry name" value="FLYWCH TRANSCRIPTION FACTOR 3"/>
    <property type="match status" value="1"/>
</dbReference>
<protein>
    <submittedName>
        <fullName evidence="7">FLYWCH-type domain-containing protein</fullName>
    </submittedName>
</protein>
<dbReference type="InterPro" id="IPR007588">
    <property type="entry name" value="Znf_FLYWCH"/>
</dbReference>
<name>A0A1I7U4V0_9PELO</name>
<evidence type="ECO:0000256" key="3">
    <source>
        <dbReference type="ARBA" id="ARBA00022833"/>
    </source>
</evidence>
<dbReference type="GO" id="GO:0005634">
    <property type="term" value="C:nucleus"/>
    <property type="evidence" value="ECO:0007669"/>
    <property type="project" value="TreeGrafter"/>
</dbReference>
<evidence type="ECO:0000256" key="4">
    <source>
        <dbReference type="SAM" id="Coils"/>
    </source>
</evidence>
<dbReference type="Proteomes" id="UP000095282">
    <property type="component" value="Unplaced"/>
</dbReference>
<reference evidence="7" key="1">
    <citation type="submission" date="2016-11" db="UniProtKB">
        <authorList>
            <consortium name="WormBaseParasite"/>
        </authorList>
    </citation>
    <scope>IDENTIFICATION</scope>
</reference>
<dbReference type="GO" id="GO:0045892">
    <property type="term" value="P:negative regulation of DNA-templated transcription"/>
    <property type="evidence" value="ECO:0007669"/>
    <property type="project" value="TreeGrafter"/>
</dbReference>
<keyword evidence="6" id="KW-1185">Reference proteome</keyword>
<keyword evidence="4" id="KW-0175">Coiled coil</keyword>
<keyword evidence="3" id="KW-0862">Zinc</keyword>
<feature type="coiled-coil region" evidence="4">
    <location>
        <begin position="38"/>
        <end position="65"/>
    </location>
</feature>
<dbReference type="GO" id="GO:0003700">
    <property type="term" value="F:DNA-binding transcription factor activity"/>
    <property type="evidence" value="ECO:0007669"/>
    <property type="project" value="TreeGrafter"/>
</dbReference>
<dbReference type="GO" id="GO:0043565">
    <property type="term" value="F:sequence-specific DNA binding"/>
    <property type="evidence" value="ECO:0007669"/>
    <property type="project" value="TreeGrafter"/>
</dbReference>
<evidence type="ECO:0000313" key="6">
    <source>
        <dbReference type="Proteomes" id="UP000095282"/>
    </source>
</evidence>